<name>A0AAD8HWQ0_9APIA</name>
<dbReference type="Pfam" id="PF00564">
    <property type="entry name" value="PB1"/>
    <property type="match status" value="1"/>
</dbReference>
<dbReference type="PANTHER" id="PTHR31066">
    <property type="entry name" value="OS05G0427100 PROTEIN-RELATED"/>
    <property type="match status" value="1"/>
</dbReference>
<accession>A0AAD8HWQ0</accession>
<proteinExistence type="predicted"/>
<comment type="caution">
    <text evidence="2">The sequence shown here is derived from an EMBL/GenBank/DDBJ whole genome shotgun (WGS) entry which is preliminary data.</text>
</comment>
<dbReference type="Gene3D" id="3.10.20.90">
    <property type="entry name" value="Phosphatidylinositol 3-kinase Catalytic Subunit, Chain A, domain 1"/>
    <property type="match status" value="1"/>
</dbReference>
<reference evidence="2" key="1">
    <citation type="submission" date="2023-02" db="EMBL/GenBank/DDBJ databases">
        <title>Genome of toxic invasive species Heracleum sosnowskyi carries increased number of genes despite the absence of recent whole-genome duplications.</title>
        <authorList>
            <person name="Schelkunov M."/>
            <person name="Shtratnikova V."/>
            <person name="Makarenko M."/>
            <person name="Klepikova A."/>
            <person name="Omelchenko D."/>
            <person name="Novikova G."/>
            <person name="Obukhova E."/>
            <person name="Bogdanov V."/>
            <person name="Penin A."/>
            <person name="Logacheva M."/>
        </authorList>
    </citation>
    <scope>NUCLEOTIDE SEQUENCE</scope>
    <source>
        <strain evidence="2">Hsosn_3</strain>
        <tissue evidence="2">Leaf</tissue>
    </source>
</reference>
<evidence type="ECO:0000313" key="2">
    <source>
        <dbReference type="EMBL" id="KAK1373857.1"/>
    </source>
</evidence>
<sequence length="298" mass="33762">MNLSYDMSEVEFVSDWLLDKLDNAPSEESSTICTVLWGIWYWRNRKVWEDKATTPALAMEGSFKVLDDWKQARHSQKKVNQAARANNQSVICKRQSLHKHLLLYTNQAMTLPINSKAIDSIKFLYSYNGKIIPRPTDGLLRYSGGFTRVLSVDSSISFAELMIKLGELCGSSMSLKIKLPYEDLDLLVTITNDEELTSAINEYSLVSKATGKDMKIRALLFPHQSLKKISPPSSPCTVFSPDYASKPPLGRRRSIVKGYQSGTPRYQYRASVVGIPVGGVQKVETRAWQSVRKWNQWL</sequence>
<dbReference type="SUPFAM" id="SSF54277">
    <property type="entry name" value="CAD &amp; PB1 domains"/>
    <property type="match status" value="1"/>
</dbReference>
<dbReference type="CDD" id="cd06410">
    <property type="entry name" value="PB1_UP2"/>
    <property type="match status" value="1"/>
</dbReference>
<dbReference type="InterPro" id="IPR000270">
    <property type="entry name" value="PB1_dom"/>
</dbReference>
<dbReference type="SMART" id="SM00666">
    <property type="entry name" value="PB1"/>
    <property type="match status" value="1"/>
</dbReference>
<dbReference type="PANTHER" id="PTHR31066:SF74">
    <property type="entry name" value="PB1 DOMAIN-CONTAINING PROTEIN"/>
    <property type="match status" value="1"/>
</dbReference>
<keyword evidence="3" id="KW-1185">Reference proteome</keyword>
<dbReference type="InterPro" id="IPR053198">
    <property type="entry name" value="Gynoecium_Dev_Regulator"/>
</dbReference>
<gene>
    <name evidence="2" type="ORF">POM88_030050</name>
</gene>
<organism evidence="2 3">
    <name type="scientific">Heracleum sosnowskyi</name>
    <dbReference type="NCBI Taxonomy" id="360622"/>
    <lineage>
        <taxon>Eukaryota</taxon>
        <taxon>Viridiplantae</taxon>
        <taxon>Streptophyta</taxon>
        <taxon>Embryophyta</taxon>
        <taxon>Tracheophyta</taxon>
        <taxon>Spermatophyta</taxon>
        <taxon>Magnoliopsida</taxon>
        <taxon>eudicotyledons</taxon>
        <taxon>Gunneridae</taxon>
        <taxon>Pentapetalae</taxon>
        <taxon>asterids</taxon>
        <taxon>campanulids</taxon>
        <taxon>Apiales</taxon>
        <taxon>Apiaceae</taxon>
        <taxon>Apioideae</taxon>
        <taxon>apioid superclade</taxon>
        <taxon>Tordylieae</taxon>
        <taxon>Tordyliinae</taxon>
        <taxon>Heracleum</taxon>
    </lineage>
</organism>
<protein>
    <submittedName>
        <fullName evidence="2">PB1 domain-containing protein</fullName>
    </submittedName>
</protein>
<feature type="domain" description="PB1" evidence="1">
    <location>
        <begin position="135"/>
        <end position="223"/>
    </location>
</feature>
<dbReference type="EMBL" id="JAUIZM010000007">
    <property type="protein sequence ID" value="KAK1373857.1"/>
    <property type="molecule type" value="Genomic_DNA"/>
</dbReference>
<dbReference type="Proteomes" id="UP001237642">
    <property type="component" value="Unassembled WGS sequence"/>
</dbReference>
<evidence type="ECO:0000313" key="3">
    <source>
        <dbReference type="Proteomes" id="UP001237642"/>
    </source>
</evidence>
<dbReference type="AlphaFoldDB" id="A0AAD8HWQ0"/>
<reference evidence="2" key="2">
    <citation type="submission" date="2023-05" db="EMBL/GenBank/DDBJ databases">
        <authorList>
            <person name="Schelkunov M.I."/>
        </authorList>
    </citation>
    <scope>NUCLEOTIDE SEQUENCE</scope>
    <source>
        <strain evidence="2">Hsosn_3</strain>
        <tissue evidence="2">Leaf</tissue>
    </source>
</reference>
<evidence type="ECO:0000259" key="1">
    <source>
        <dbReference type="SMART" id="SM00666"/>
    </source>
</evidence>